<accession>A0A1L9VXH9</accession>
<evidence type="ECO:0000313" key="2">
    <source>
        <dbReference type="Proteomes" id="UP000184300"/>
    </source>
</evidence>
<sequence length="511" mass="57271">MSPFTFLDKSRVQTLWLLQIPVLCTRLMRAKPPSRDTSATLTLTGPRLPIPLPFPLAMESSSELELRLRFLQLQIHQDLRDNGLSSETHVIPYMCFVVRNPTKPSDRDDLLRMSNMRSSTFFARIYPPSGIFSMSSGELVTIKPRDQVYYLQQIRAVSQLAFLAWRYSLPQVAGCLFPETEWTPPGCPRWAILWDSRGDDKAGTLGGYVTWSQDGKTIKCALTNYHVVRYRVELMGPSGKAFLDQSGASPTSRPGVNITVKTFADVDRQTSLAQANNTVKGLRHQLSITQENIIKRESSGMDPLLHHLDILKNNQQTFERLGQKRSILEAMPKKIGDVIATSGKAVLGKWLMDWALIRLDEETEQYFSTNKMFSIPWIQYPVDYGVVAHPMQPGFPITEFGSLKEGNWYTKLGRTSSVTTGHKGEALREQTCFADNGDSGSFVLDHDACVCGLLYGGMPSFFDRNRYFANAGLVMNIPDLTESMKLETMARDGNGQVCSAGVLGHSDYERG</sequence>
<protein>
    <submittedName>
        <fullName evidence="1">Uncharacterized protein</fullName>
    </submittedName>
</protein>
<dbReference type="GeneID" id="34459416"/>
<evidence type="ECO:0000313" key="1">
    <source>
        <dbReference type="EMBL" id="OJJ88620.1"/>
    </source>
</evidence>
<keyword evidence="2" id="KW-1185">Reference proteome</keyword>
<dbReference type="EMBL" id="KV878889">
    <property type="protein sequence ID" value="OJJ88620.1"/>
    <property type="molecule type" value="Genomic_DNA"/>
</dbReference>
<gene>
    <name evidence="1" type="ORF">ASPGLDRAFT_22120</name>
</gene>
<dbReference type="Proteomes" id="UP000184300">
    <property type="component" value="Unassembled WGS sequence"/>
</dbReference>
<name>A0A1L9VXH9_ASPGL</name>
<dbReference type="SUPFAM" id="SSF50494">
    <property type="entry name" value="Trypsin-like serine proteases"/>
    <property type="match status" value="1"/>
</dbReference>
<reference evidence="2" key="1">
    <citation type="journal article" date="2017" name="Genome Biol.">
        <title>Comparative genomics reveals high biological diversity and specific adaptations in the industrially and medically important fungal genus Aspergillus.</title>
        <authorList>
            <person name="de Vries R.P."/>
            <person name="Riley R."/>
            <person name="Wiebenga A."/>
            <person name="Aguilar-Osorio G."/>
            <person name="Amillis S."/>
            <person name="Uchima C.A."/>
            <person name="Anderluh G."/>
            <person name="Asadollahi M."/>
            <person name="Askin M."/>
            <person name="Barry K."/>
            <person name="Battaglia E."/>
            <person name="Bayram O."/>
            <person name="Benocci T."/>
            <person name="Braus-Stromeyer S.A."/>
            <person name="Caldana C."/>
            <person name="Canovas D."/>
            <person name="Cerqueira G.C."/>
            <person name="Chen F."/>
            <person name="Chen W."/>
            <person name="Choi C."/>
            <person name="Clum A."/>
            <person name="Dos Santos R.A."/>
            <person name="Damasio A.R."/>
            <person name="Diallinas G."/>
            <person name="Emri T."/>
            <person name="Fekete E."/>
            <person name="Flipphi M."/>
            <person name="Freyberg S."/>
            <person name="Gallo A."/>
            <person name="Gournas C."/>
            <person name="Habgood R."/>
            <person name="Hainaut M."/>
            <person name="Harispe M.L."/>
            <person name="Henrissat B."/>
            <person name="Hilden K.S."/>
            <person name="Hope R."/>
            <person name="Hossain A."/>
            <person name="Karabika E."/>
            <person name="Karaffa L."/>
            <person name="Karanyi Z."/>
            <person name="Krasevec N."/>
            <person name="Kuo A."/>
            <person name="Kusch H."/>
            <person name="LaButti K."/>
            <person name="Lagendijk E.L."/>
            <person name="Lapidus A."/>
            <person name="Levasseur A."/>
            <person name="Lindquist E."/>
            <person name="Lipzen A."/>
            <person name="Logrieco A.F."/>
            <person name="MacCabe A."/>
            <person name="Maekelae M.R."/>
            <person name="Malavazi I."/>
            <person name="Melin P."/>
            <person name="Meyer V."/>
            <person name="Mielnichuk N."/>
            <person name="Miskei M."/>
            <person name="Molnar A.P."/>
            <person name="Mule G."/>
            <person name="Ngan C.Y."/>
            <person name="Orejas M."/>
            <person name="Orosz E."/>
            <person name="Ouedraogo J.P."/>
            <person name="Overkamp K.M."/>
            <person name="Park H.-S."/>
            <person name="Perrone G."/>
            <person name="Piumi F."/>
            <person name="Punt P.J."/>
            <person name="Ram A.F."/>
            <person name="Ramon A."/>
            <person name="Rauscher S."/>
            <person name="Record E."/>
            <person name="Riano-Pachon D.M."/>
            <person name="Robert V."/>
            <person name="Roehrig J."/>
            <person name="Ruller R."/>
            <person name="Salamov A."/>
            <person name="Salih N.S."/>
            <person name="Samson R.A."/>
            <person name="Sandor E."/>
            <person name="Sanguinetti M."/>
            <person name="Schuetze T."/>
            <person name="Sepcic K."/>
            <person name="Shelest E."/>
            <person name="Sherlock G."/>
            <person name="Sophianopoulou V."/>
            <person name="Squina F.M."/>
            <person name="Sun H."/>
            <person name="Susca A."/>
            <person name="Todd R.B."/>
            <person name="Tsang A."/>
            <person name="Unkles S.E."/>
            <person name="van de Wiele N."/>
            <person name="van Rossen-Uffink D."/>
            <person name="Oliveira J.V."/>
            <person name="Vesth T.C."/>
            <person name="Visser J."/>
            <person name="Yu J.-H."/>
            <person name="Zhou M."/>
            <person name="Andersen M.R."/>
            <person name="Archer D.B."/>
            <person name="Baker S.E."/>
            <person name="Benoit I."/>
            <person name="Brakhage A.A."/>
            <person name="Braus G.H."/>
            <person name="Fischer R."/>
            <person name="Frisvad J.C."/>
            <person name="Goldman G.H."/>
            <person name="Houbraken J."/>
            <person name="Oakley B."/>
            <person name="Pocsi I."/>
            <person name="Scazzocchio C."/>
            <person name="Seiboth B."/>
            <person name="vanKuyk P.A."/>
            <person name="Wortman J."/>
            <person name="Dyer P.S."/>
            <person name="Grigoriev I.V."/>
        </authorList>
    </citation>
    <scope>NUCLEOTIDE SEQUENCE [LARGE SCALE GENOMIC DNA]</scope>
    <source>
        <strain evidence="2">CBS 516.65</strain>
    </source>
</reference>
<dbReference type="AlphaFoldDB" id="A0A1L9VXH9"/>
<dbReference type="VEuPathDB" id="FungiDB:ASPGLDRAFT_22120"/>
<dbReference type="InterPro" id="IPR009003">
    <property type="entry name" value="Peptidase_S1_PA"/>
</dbReference>
<organism evidence="1 2">
    <name type="scientific">Aspergillus glaucus CBS 516.65</name>
    <dbReference type="NCBI Taxonomy" id="1160497"/>
    <lineage>
        <taxon>Eukaryota</taxon>
        <taxon>Fungi</taxon>
        <taxon>Dikarya</taxon>
        <taxon>Ascomycota</taxon>
        <taxon>Pezizomycotina</taxon>
        <taxon>Eurotiomycetes</taxon>
        <taxon>Eurotiomycetidae</taxon>
        <taxon>Eurotiales</taxon>
        <taxon>Aspergillaceae</taxon>
        <taxon>Aspergillus</taxon>
        <taxon>Aspergillus subgen. Aspergillus</taxon>
    </lineage>
</organism>
<dbReference type="RefSeq" id="XP_022405296.1">
    <property type="nucleotide sequence ID" value="XM_022543155.1"/>
</dbReference>
<proteinExistence type="predicted"/>
<dbReference type="OrthoDB" id="5414143at2759"/>